<comment type="caution">
    <text evidence="9">The sequence shown here is derived from an EMBL/GenBank/DDBJ whole genome shotgun (WGS) entry which is preliminary data.</text>
</comment>
<keyword evidence="6 7" id="KW-0472">Membrane</keyword>
<evidence type="ECO:0000256" key="3">
    <source>
        <dbReference type="ARBA" id="ARBA00022475"/>
    </source>
</evidence>
<dbReference type="PANTHER" id="PTHR43386:SF1">
    <property type="entry name" value="D,D-DIPEPTIDE TRANSPORT SYSTEM PERMEASE PROTEIN DDPC-RELATED"/>
    <property type="match status" value="1"/>
</dbReference>
<dbReference type="InterPro" id="IPR050366">
    <property type="entry name" value="BP-dependent_transpt_permease"/>
</dbReference>
<sequence>SVAVGIPLGIIAGIFEGTRNRIASSVSGGILRLLDVLQAFPVFILAMVLVAIRGRSVGNIITAIAFVNTPVFLRLARTEVLTLRERTYAEAARSIGNTDLSLAFKHLLPNALPPLLSQISVTVGFAILLTAGLSFVGAGIAPPTPELGGMIAGGARNMVLGYWWPALFPGVTLGVIVFCFSNAGDALGRLLEPSQKHSIKEKRVQVIKTKENASNRLPIINDINCNEYLLEVRDLSVQFFGSEKNVVHALKNISFKVAPGEVVGIIGGPGSGKSILVRSILALPPEGALITGNIYYKGKDILKMHQKELMHLRRNEISHILPGAKSQLNPVIRIDDFMQTVIQTYSHKKKKEARLTALESLKMVGINDPEKRMQSYPH</sequence>
<dbReference type="Gene3D" id="1.10.3720.10">
    <property type="entry name" value="MetI-like"/>
    <property type="match status" value="1"/>
</dbReference>
<dbReference type="GO" id="GO:0016887">
    <property type="term" value="F:ATP hydrolysis activity"/>
    <property type="evidence" value="ECO:0007669"/>
    <property type="project" value="InterPro"/>
</dbReference>
<dbReference type="PANTHER" id="PTHR43386">
    <property type="entry name" value="OLIGOPEPTIDE TRANSPORT SYSTEM PERMEASE PROTEIN APPC"/>
    <property type="match status" value="1"/>
</dbReference>
<evidence type="ECO:0000256" key="2">
    <source>
        <dbReference type="ARBA" id="ARBA00022448"/>
    </source>
</evidence>
<evidence type="ECO:0000256" key="1">
    <source>
        <dbReference type="ARBA" id="ARBA00004651"/>
    </source>
</evidence>
<dbReference type="GO" id="GO:0005886">
    <property type="term" value="C:plasma membrane"/>
    <property type="evidence" value="ECO:0007669"/>
    <property type="project" value="UniProtKB-SubCell"/>
</dbReference>
<dbReference type="SUPFAM" id="SSF161098">
    <property type="entry name" value="MetI-like"/>
    <property type="match status" value="1"/>
</dbReference>
<proteinExistence type="predicted"/>
<dbReference type="GO" id="GO:0055085">
    <property type="term" value="P:transmembrane transport"/>
    <property type="evidence" value="ECO:0007669"/>
    <property type="project" value="InterPro"/>
</dbReference>
<feature type="transmembrane region" description="Helical" evidence="7">
    <location>
        <begin position="58"/>
        <end position="76"/>
    </location>
</feature>
<keyword evidence="4 7" id="KW-0812">Transmembrane</keyword>
<feature type="non-terminal residue" evidence="9">
    <location>
        <position position="378"/>
    </location>
</feature>
<comment type="subcellular location">
    <subcellularLocation>
        <location evidence="1">Cell membrane</location>
        <topology evidence="1">Multi-pass membrane protein</topology>
    </subcellularLocation>
</comment>
<accession>X0YG89</accession>
<keyword evidence="3" id="KW-1003">Cell membrane</keyword>
<evidence type="ECO:0000256" key="5">
    <source>
        <dbReference type="ARBA" id="ARBA00022989"/>
    </source>
</evidence>
<evidence type="ECO:0000256" key="6">
    <source>
        <dbReference type="ARBA" id="ARBA00023136"/>
    </source>
</evidence>
<feature type="non-terminal residue" evidence="9">
    <location>
        <position position="1"/>
    </location>
</feature>
<feature type="domain" description="ABC transmembrane type-1" evidence="8">
    <location>
        <begin position="1"/>
        <end position="184"/>
    </location>
</feature>
<dbReference type="EMBL" id="BART01003280">
    <property type="protein sequence ID" value="GAG54910.1"/>
    <property type="molecule type" value="Genomic_DNA"/>
</dbReference>
<feature type="transmembrane region" description="Helical" evidence="7">
    <location>
        <begin position="161"/>
        <end position="180"/>
    </location>
</feature>
<reference evidence="9" key="1">
    <citation type="journal article" date="2014" name="Front. Microbiol.">
        <title>High frequency of phylogenetically diverse reductive dehalogenase-homologous genes in deep subseafloor sedimentary metagenomes.</title>
        <authorList>
            <person name="Kawai M."/>
            <person name="Futagami T."/>
            <person name="Toyoda A."/>
            <person name="Takaki Y."/>
            <person name="Nishi S."/>
            <person name="Hori S."/>
            <person name="Arai W."/>
            <person name="Tsubouchi T."/>
            <person name="Morono Y."/>
            <person name="Uchiyama I."/>
            <person name="Ito T."/>
            <person name="Fujiyama A."/>
            <person name="Inagaki F."/>
            <person name="Takami H."/>
        </authorList>
    </citation>
    <scope>NUCLEOTIDE SEQUENCE</scope>
    <source>
        <strain evidence="9">Expedition CK06-06</strain>
    </source>
</reference>
<keyword evidence="5 7" id="KW-1133">Transmembrane helix</keyword>
<evidence type="ECO:0000256" key="4">
    <source>
        <dbReference type="ARBA" id="ARBA00022692"/>
    </source>
</evidence>
<dbReference type="InterPro" id="IPR035906">
    <property type="entry name" value="MetI-like_sf"/>
</dbReference>
<dbReference type="Gene3D" id="3.40.50.300">
    <property type="entry name" value="P-loop containing nucleotide triphosphate hydrolases"/>
    <property type="match status" value="1"/>
</dbReference>
<dbReference type="Pfam" id="PF00528">
    <property type="entry name" value="BPD_transp_1"/>
    <property type="match status" value="1"/>
</dbReference>
<gene>
    <name evidence="9" type="ORF">S01H4_09209</name>
</gene>
<protein>
    <recommendedName>
        <fullName evidence="8">ABC transmembrane type-1 domain-containing protein</fullName>
    </recommendedName>
</protein>
<dbReference type="PROSITE" id="PS50928">
    <property type="entry name" value="ABC_TM1"/>
    <property type="match status" value="1"/>
</dbReference>
<name>X0YG89_9ZZZZ</name>
<evidence type="ECO:0000259" key="8">
    <source>
        <dbReference type="PROSITE" id="PS50928"/>
    </source>
</evidence>
<dbReference type="CDD" id="cd06261">
    <property type="entry name" value="TM_PBP2"/>
    <property type="match status" value="1"/>
</dbReference>
<evidence type="ECO:0000256" key="7">
    <source>
        <dbReference type="SAM" id="Phobius"/>
    </source>
</evidence>
<dbReference type="AlphaFoldDB" id="X0YG89"/>
<dbReference type="SUPFAM" id="SSF52540">
    <property type="entry name" value="P-loop containing nucleoside triphosphate hydrolases"/>
    <property type="match status" value="1"/>
</dbReference>
<dbReference type="InterPro" id="IPR027417">
    <property type="entry name" value="P-loop_NTPase"/>
</dbReference>
<dbReference type="Pfam" id="PF00005">
    <property type="entry name" value="ABC_tran"/>
    <property type="match status" value="1"/>
</dbReference>
<organism evidence="9">
    <name type="scientific">marine sediment metagenome</name>
    <dbReference type="NCBI Taxonomy" id="412755"/>
    <lineage>
        <taxon>unclassified sequences</taxon>
        <taxon>metagenomes</taxon>
        <taxon>ecological metagenomes</taxon>
    </lineage>
</organism>
<feature type="transmembrane region" description="Helical" evidence="7">
    <location>
        <begin position="115"/>
        <end position="141"/>
    </location>
</feature>
<keyword evidence="2" id="KW-0813">Transport</keyword>
<dbReference type="InterPro" id="IPR000515">
    <property type="entry name" value="MetI-like"/>
</dbReference>
<dbReference type="GO" id="GO:0005524">
    <property type="term" value="F:ATP binding"/>
    <property type="evidence" value="ECO:0007669"/>
    <property type="project" value="InterPro"/>
</dbReference>
<feature type="transmembrane region" description="Helical" evidence="7">
    <location>
        <begin position="29"/>
        <end position="52"/>
    </location>
</feature>
<dbReference type="InterPro" id="IPR003439">
    <property type="entry name" value="ABC_transporter-like_ATP-bd"/>
</dbReference>
<evidence type="ECO:0000313" key="9">
    <source>
        <dbReference type="EMBL" id="GAG54910.1"/>
    </source>
</evidence>